<keyword evidence="5" id="KW-1185">Reference proteome</keyword>
<dbReference type="OrthoDB" id="409956at2759"/>
<dbReference type="SUPFAM" id="SSF46934">
    <property type="entry name" value="UBA-like"/>
    <property type="match status" value="1"/>
</dbReference>
<evidence type="ECO:0000313" key="4">
    <source>
        <dbReference type="EMBL" id="EEP80334.1"/>
    </source>
</evidence>
<evidence type="ECO:0008006" key="6">
    <source>
        <dbReference type="Google" id="ProtNLM"/>
    </source>
</evidence>
<reference evidence="5" key="1">
    <citation type="journal article" date="2009" name="Genome Res.">
        <title>Comparative genomic analyses of the human fungal pathogens Coccidioides and their relatives.</title>
        <authorList>
            <person name="Sharpton T.J."/>
            <person name="Stajich J.E."/>
            <person name="Rounsley S.D."/>
            <person name="Gardner M.J."/>
            <person name="Wortman J.R."/>
            <person name="Jordar V.S."/>
            <person name="Maiti R."/>
            <person name="Kodira C.D."/>
            <person name="Neafsey D.E."/>
            <person name="Zeng Q."/>
            <person name="Hung C.-Y."/>
            <person name="McMahan C."/>
            <person name="Muszewska A."/>
            <person name="Grynberg M."/>
            <person name="Mandel M.A."/>
            <person name="Kellner E.M."/>
            <person name="Barker B.M."/>
            <person name="Galgiani J.N."/>
            <person name="Orbach M.J."/>
            <person name="Kirkland T.N."/>
            <person name="Cole G.T."/>
            <person name="Henn M.R."/>
            <person name="Birren B.W."/>
            <person name="Taylor J.W."/>
        </authorList>
    </citation>
    <scope>NUCLEOTIDE SEQUENCE [LARGE SCALE GENOMIC DNA]</scope>
    <source>
        <strain evidence="5">UAMH 1704</strain>
    </source>
</reference>
<evidence type="ECO:0000256" key="1">
    <source>
        <dbReference type="SAM" id="MobiDB-lite"/>
    </source>
</evidence>
<dbReference type="Gene3D" id="3.90.70.80">
    <property type="match status" value="1"/>
</dbReference>
<dbReference type="InterPro" id="IPR009060">
    <property type="entry name" value="UBA-like_sf"/>
</dbReference>
<dbReference type="OMA" id="IHIAFHD"/>
<proteinExistence type="predicted"/>
<dbReference type="CDD" id="cd22756">
    <property type="entry name" value="OTU_OTUD3-like"/>
    <property type="match status" value="1"/>
</dbReference>
<dbReference type="eggNOG" id="KOG2605">
    <property type="taxonomic scope" value="Eukaryota"/>
</dbReference>
<dbReference type="Pfam" id="PF02845">
    <property type="entry name" value="CUE"/>
    <property type="match status" value="1"/>
</dbReference>
<dbReference type="GO" id="GO:0016579">
    <property type="term" value="P:protein deubiquitination"/>
    <property type="evidence" value="ECO:0007669"/>
    <property type="project" value="TreeGrafter"/>
</dbReference>
<dbReference type="GeneID" id="8438148"/>
<dbReference type="KEGG" id="ure:UREG_05176"/>
<feature type="region of interest" description="Disordered" evidence="1">
    <location>
        <begin position="298"/>
        <end position="377"/>
    </location>
</feature>
<dbReference type="PROSITE" id="PS50802">
    <property type="entry name" value="OTU"/>
    <property type="match status" value="1"/>
</dbReference>
<dbReference type="STRING" id="336963.C4JRT7"/>
<dbReference type="MEROPS" id="C85.003"/>
<dbReference type="InterPro" id="IPR038765">
    <property type="entry name" value="Papain-like_cys_pep_sf"/>
</dbReference>
<evidence type="ECO:0000259" key="2">
    <source>
        <dbReference type="PROSITE" id="PS50802"/>
    </source>
</evidence>
<feature type="compositionally biased region" description="Basic residues" evidence="1">
    <location>
        <begin position="367"/>
        <end position="377"/>
    </location>
</feature>
<dbReference type="RefSeq" id="XP_002584487.1">
    <property type="nucleotide sequence ID" value="XM_002584441.1"/>
</dbReference>
<dbReference type="AlphaFoldDB" id="C4JRT7"/>
<dbReference type="PROSITE" id="PS51140">
    <property type="entry name" value="CUE"/>
    <property type="match status" value="1"/>
</dbReference>
<dbReference type="PANTHER" id="PTHR12419">
    <property type="entry name" value="OTU DOMAIN CONTAINING PROTEIN"/>
    <property type="match status" value="1"/>
</dbReference>
<dbReference type="Pfam" id="PF02338">
    <property type="entry name" value="OTU"/>
    <property type="match status" value="1"/>
</dbReference>
<feature type="compositionally biased region" description="Polar residues" evidence="1">
    <location>
        <begin position="25"/>
        <end position="36"/>
    </location>
</feature>
<dbReference type="SUPFAM" id="SSF54001">
    <property type="entry name" value="Cysteine proteinases"/>
    <property type="match status" value="1"/>
</dbReference>
<protein>
    <recommendedName>
        <fullName evidence="6">OTU domain-containing protein</fullName>
    </recommendedName>
</protein>
<feature type="region of interest" description="Disordered" evidence="1">
    <location>
        <begin position="410"/>
        <end position="464"/>
    </location>
</feature>
<dbReference type="InterPro" id="IPR003892">
    <property type="entry name" value="CUE"/>
</dbReference>
<feature type="compositionally biased region" description="Low complexity" evidence="1">
    <location>
        <begin position="301"/>
        <end position="317"/>
    </location>
</feature>
<dbReference type="InParanoid" id="C4JRT7"/>
<dbReference type="InterPro" id="IPR003323">
    <property type="entry name" value="OTU_dom"/>
</dbReference>
<dbReference type="EMBL" id="CH476617">
    <property type="protein sequence ID" value="EEP80334.1"/>
    <property type="molecule type" value="Genomic_DNA"/>
</dbReference>
<dbReference type="VEuPathDB" id="FungiDB:UREG_05176"/>
<feature type="compositionally biased region" description="Low complexity" evidence="1">
    <location>
        <begin position="338"/>
        <end position="350"/>
    </location>
</feature>
<dbReference type="HOGENOM" id="CLU_046150_0_0_1"/>
<name>C4JRT7_UNCRE</name>
<dbReference type="GO" id="GO:0043130">
    <property type="term" value="F:ubiquitin binding"/>
    <property type="evidence" value="ECO:0007669"/>
    <property type="project" value="InterPro"/>
</dbReference>
<gene>
    <name evidence="4" type="ORF">UREG_05176</name>
</gene>
<evidence type="ECO:0000313" key="5">
    <source>
        <dbReference type="Proteomes" id="UP000002058"/>
    </source>
</evidence>
<dbReference type="Proteomes" id="UP000002058">
    <property type="component" value="Unassembled WGS sequence"/>
</dbReference>
<dbReference type="InterPro" id="IPR050704">
    <property type="entry name" value="Peptidase_C85-like"/>
</dbReference>
<feature type="domain" description="CUE" evidence="3">
    <location>
        <begin position="257"/>
        <end position="300"/>
    </location>
</feature>
<feature type="region of interest" description="Disordered" evidence="1">
    <location>
        <begin position="17"/>
        <end position="42"/>
    </location>
</feature>
<feature type="compositionally biased region" description="Polar residues" evidence="1">
    <location>
        <begin position="454"/>
        <end position="464"/>
    </location>
</feature>
<evidence type="ECO:0000259" key="3">
    <source>
        <dbReference type="PROSITE" id="PS51140"/>
    </source>
</evidence>
<sequence length="464" mass="51166">MADATLPPAARIVPVMARARPKAQSAGQSALSSRRNSAAEIEVSDQRLKERLEELNCYPAETTGDGNCLFYSLSDQLYGTPDRHDEVRRRLVDHIREHRDAFIHFVDLGPNRPRSTREASRQANRLFGGVGSVPSTEKIDSKFEDMLLKMGEPHEWGGAFELQAFCQAYARDIIVYQADNVQEFTSNLHDVDPNRKTVHLAFHGYQHYSSVRSLDGPREGLPNLPRRLEGADAQFVTEEVRRHSVATQTSPTSLALAEPWKISTIAEALPGLDYDTIRAVLMKCRGDIEFAFSRLLDDDLPSSSQSPDTTTDTETCPVVPQTPAGHLNPATRAYLGASSRSSSRHSTGSKRPADLSEDDDEEPVRSGVRRRRARERKRRVLQDVTVGISVRGDNKDDVISIQLRVDPDAVVEPPKRATTPQDDSGDDAGRVAAIEVPDEDATISTAKLERSDGSNDSTVATGSE</sequence>
<feature type="domain" description="OTU" evidence="2">
    <location>
        <begin position="57"/>
        <end position="214"/>
    </location>
</feature>
<organism evidence="4 5">
    <name type="scientific">Uncinocarpus reesii (strain UAMH 1704)</name>
    <dbReference type="NCBI Taxonomy" id="336963"/>
    <lineage>
        <taxon>Eukaryota</taxon>
        <taxon>Fungi</taxon>
        <taxon>Dikarya</taxon>
        <taxon>Ascomycota</taxon>
        <taxon>Pezizomycotina</taxon>
        <taxon>Eurotiomycetes</taxon>
        <taxon>Eurotiomycetidae</taxon>
        <taxon>Onygenales</taxon>
        <taxon>Onygenaceae</taxon>
        <taxon>Uncinocarpus</taxon>
    </lineage>
</organism>
<dbReference type="GO" id="GO:0004843">
    <property type="term" value="F:cysteine-type deubiquitinase activity"/>
    <property type="evidence" value="ECO:0007669"/>
    <property type="project" value="TreeGrafter"/>
</dbReference>
<accession>C4JRT7</accession>
<dbReference type="PANTHER" id="PTHR12419:SF7">
    <property type="entry name" value="OTU DOMAIN-CONTAINING PROTEIN 3"/>
    <property type="match status" value="1"/>
</dbReference>